<evidence type="ECO:0000313" key="2">
    <source>
        <dbReference type="Proteomes" id="UP000266841"/>
    </source>
</evidence>
<dbReference type="AlphaFoldDB" id="K0SQD2"/>
<dbReference type="Proteomes" id="UP000266841">
    <property type="component" value="Unassembled WGS sequence"/>
</dbReference>
<proteinExistence type="predicted"/>
<comment type="caution">
    <text evidence="1">The sequence shown here is derived from an EMBL/GenBank/DDBJ whole genome shotgun (WGS) entry which is preliminary data.</text>
</comment>
<evidence type="ECO:0000313" key="1">
    <source>
        <dbReference type="EMBL" id="EJK68523.1"/>
    </source>
</evidence>
<dbReference type="EMBL" id="AGNL01011215">
    <property type="protein sequence ID" value="EJK68523.1"/>
    <property type="molecule type" value="Genomic_DNA"/>
</dbReference>
<reference evidence="1 2" key="1">
    <citation type="journal article" date="2012" name="Genome Biol.">
        <title>Genome and low-iron response of an oceanic diatom adapted to chronic iron limitation.</title>
        <authorList>
            <person name="Lommer M."/>
            <person name="Specht M."/>
            <person name="Roy A.S."/>
            <person name="Kraemer L."/>
            <person name="Andreson R."/>
            <person name="Gutowska M.A."/>
            <person name="Wolf J."/>
            <person name="Bergner S.V."/>
            <person name="Schilhabel M.B."/>
            <person name="Klostermeier U.C."/>
            <person name="Beiko R.G."/>
            <person name="Rosenstiel P."/>
            <person name="Hippler M."/>
            <person name="Laroche J."/>
        </authorList>
    </citation>
    <scope>NUCLEOTIDE SEQUENCE [LARGE SCALE GENOMIC DNA]</scope>
    <source>
        <strain evidence="1 2">CCMP1005</strain>
    </source>
</reference>
<keyword evidence="2" id="KW-1185">Reference proteome</keyword>
<name>K0SQD2_THAOC</name>
<accession>K0SQD2</accession>
<gene>
    <name evidence="1" type="ORF">THAOC_10286</name>
</gene>
<sequence>MDFATISKSLRSSQTVSRSQSTNLSAKQFLAKRTTSVLQNRSAPQIPPEQHCLSHLHRYSESAASISGAQQTLMLFGFL</sequence>
<organism evidence="1 2">
    <name type="scientific">Thalassiosira oceanica</name>
    <name type="common">Marine diatom</name>
    <dbReference type="NCBI Taxonomy" id="159749"/>
    <lineage>
        <taxon>Eukaryota</taxon>
        <taxon>Sar</taxon>
        <taxon>Stramenopiles</taxon>
        <taxon>Ochrophyta</taxon>
        <taxon>Bacillariophyta</taxon>
        <taxon>Coscinodiscophyceae</taxon>
        <taxon>Thalassiosirophycidae</taxon>
        <taxon>Thalassiosirales</taxon>
        <taxon>Thalassiosiraceae</taxon>
        <taxon>Thalassiosira</taxon>
    </lineage>
</organism>
<protein>
    <submittedName>
        <fullName evidence="1">Uncharacterized protein</fullName>
    </submittedName>
</protein>